<dbReference type="OMA" id="PISWKGV"/>
<organism evidence="5 6">
    <name type="scientific">Allomyces macrogynus (strain ATCC 38327)</name>
    <name type="common">Allomyces javanicus var. macrogynus</name>
    <dbReference type="NCBI Taxonomy" id="578462"/>
    <lineage>
        <taxon>Eukaryota</taxon>
        <taxon>Fungi</taxon>
        <taxon>Fungi incertae sedis</taxon>
        <taxon>Blastocladiomycota</taxon>
        <taxon>Blastocladiomycetes</taxon>
        <taxon>Blastocladiales</taxon>
        <taxon>Blastocladiaceae</taxon>
        <taxon>Allomyces</taxon>
    </lineage>
</organism>
<dbReference type="Proteomes" id="UP000054350">
    <property type="component" value="Unassembled WGS sequence"/>
</dbReference>
<accession>A0A0L0S3X0</accession>
<gene>
    <name evidence="5" type="ORF">AMAG_02980</name>
</gene>
<comment type="similarity">
    <text evidence="3 4">Belongs to the PSMG2 family.</text>
</comment>
<evidence type="ECO:0000256" key="2">
    <source>
        <dbReference type="ARBA" id="ARBA00023186"/>
    </source>
</evidence>
<dbReference type="PANTHER" id="PTHR12970">
    <property type="entry name" value="PROTEASOME ASSEMBLY CHAPERONE 2"/>
    <property type="match status" value="1"/>
</dbReference>
<evidence type="ECO:0000256" key="3">
    <source>
        <dbReference type="ARBA" id="ARBA00025745"/>
    </source>
</evidence>
<dbReference type="VEuPathDB" id="FungiDB:AMAG_02980"/>
<dbReference type="OrthoDB" id="10260712at2759"/>
<protein>
    <recommendedName>
        <fullName evidence="1 4">Proteasome assembly chaperone 2</fullName>
    </recommendedName>
</protein>
<sequence length="259" mass="27950">MTASTTCPPISCAFNVQSLKNTTLVVPTVSTGNVPQLVADLLVTSLVKDPKTQLALDRVGDLGHPYLLNICGPDAYGVSGRISMPLEVYLDPLRKITVLQQRTPIVQGYSAAFTQSLVDWIKTVGFARVLVVASSDAAFRTDTLIEGTPSFRVVTVPGEHAVPSDLVVKRLEPDFADGKLKGSSNLSHLLASAKASLAPQIPATALVVFTLEGDNLQDTLMTYQHLSKLLDLPANPRFPLSWQDLYGTNPSTDTMREVY</sequence>
<evidence type="ECO:0000256" key="4">
    <source>
        <dbReference type="PIRNR" id="PIRNR010044"/>
    </source>
</evidence>
<comment type="function">
    <text evidence="4">Involved in 20S proteasome assembly.</text>
</comment>
<dbReference type="InterPro" id="IPR016562">
    <property type="entry name" value="Proteasome_assmbl_chp_2_euk"/>
</dbReference>
<keyword evidence="6" id="KW-1185">Reference proteome</keyword>
<dbReference type="AlphaFoldDB" id="A0A0L0S3X0"/>
<dbReference type="PIRSF" id="PIRSF010044">
    <property type="entry name" value="UCP010044"/>
    <property type="match status" value="1"/>
</dbReference>
<dbReference type="InterPro" id="IPR038389">
    <property type="entry name" value="PSMG2_sf"/>
</dbReference>
<comment type="subunit">
    <text evidence="4">Component of the 20S proteasome chaperone.</text>
</comment>
<keyword evidence="2 4" id="KW-0143">Chaperone</keyword>
<reference evidence="6" key="2">
    <citation type="submission" date="2009-11" db="EMBL/GenBank/DDBJ databases">
        <title>The Genome Sequence of Allomyces macrogynus strain ATCC 38327.</title>
        <authorList>
            <consortium name="The Broad Institute Genome Sequencing Platform"/>
            <person name="Russ C."/>
            <person name="Cuomo C."/>
            <person name="Shea T."/>
            <person name="Young S.K."/>
            <person name="Zeng Q."/>
            <person name="Koehrsen M."/>
            <person name="Haas B."/>
            <person name="Borodovsky M."/>
            <person name="Guigo R."/>
            <person name="Alvarado L."/>
            <person name="Berlin A."/>
            <person name="Borenstein D."/>
            <person name="Chen Z."/>
            <person name="Engels R."/>
            <person name="Freedman E."/>
            <person name="Gellesch M."/>
            <person name="Goldberg J."/>
            <person name="Griggs A."/>
            <person name="Gujja S."/>
            <person name="Heiman D."/>
            <person name="Hepburn T."/>
            <person name="Howarth C."/>
            <person name="Jen D."/>
            <person name="Larson L."/>
            <person name="Lewis B."/>
            <person name="Mehta T."/>
            <person name="Park D."/>
            <person name="Pearson M."/>
            <person name="Roberts A."/>
            <person name="Saif S."/>
            <person name="Shenoy N."/>
            <person name="Sisk P."/>
            <person name="Stolte C."/>
            <person name="Sykes S."/>
            <person name="Walk T."/>
            <person name="White J."/>
            <person name="Yandava C."/>
            <person name="Burger G."/>
            <person name="Gray M.W."/>
            <person name="Holland P.W.H."/>
            <person name="King N."/>
            <person name="Lang F.B.F."/>
            <person name="Roger A.J."/>
            <person name="Ruiz-Trillo I."/>
            <person name="Lander E."/>
            <person name="Nusbaum C."/>
        </authorList>
    </citation>
    <scope>NUCLEOTIDE SEQUENCE [LARGE SCALE GENOMIC DNA]</scope>
    <source>
        <strain evidence="6">ATCC 38327</strain>
    </source>
</reference>
<dbReference type="GO" id="GO:0005829">
    <property type="term" value="C:cytosol"/>
    <property type="evidence" value="ECO:0007669"/>
    <property type="project" value="TreeGrafter"/>
</dbReference>
<dbReference type="Pfam" id="PF09754">
    <property type="entry name" value="PAC2"/>
    <property type="match status" value="1"/>
</dbReference>
<dbReference type="Gene3D" id="3.40.50.10900">
    <property type="entry name" value="PAC-like subunit"/>
    <property type="match status" value="2"/>
</dbReference>
<name>A0A0L0S3X0_ALLM3</name>
<evidence type="ECO:0000313" key="6">
    <source>
        <dbReference type="Proteomes" id="UP000054350"/>
    </source>
</evidence>
<dbReference type="PANTHER" id="PTHR12970:SF1">
    <property type="entry name" value="PROTEASOME ASSEMBLY CHAPERONE 2"/>
    <property type="match status" value="1"/>
</dbReference>
<reference evidence="5 6" key="1">
    <citation type="submission" date="2009-11" db="EMBL/GenBank/DDBJ databases">
        <title>Annotation of Allomyces macrogynus ATCC 38327.</title>
        <authorList>
            <consortium name="The Broad Institute Genome Sequencing Platform"/>
            <person name="Russ C."/>
            <person name="Cuomo C."/>
            <person name="Burger G."/>
            <person name="Gray M.W."/>
            <person name="Holland P.W.H."/>
            <person name="King N."/>
            <person name="Lang F.B.F."/>
            <person name="Roger A.J."/>
            <person name="Ruiz-Trillo I."/>
            <person name="Young S.K."/>
            <person name="Zeng Q."/>
            <person name="Gargeya S."/>
            <person name="Fitzgerald M."/>
            <person name="Haas B."/>
            <person name="Abouelleil A."/>
            <person name="Alvarado L."/>
            <person name="Arachchi H.M."/>
            <person name="Berlin A."/>
            <person name="Chapman S.B."/>
            <person name="Gearin G."/>
            <person name="Goldberg J."/>
            <person name="Griggs A."/>
            <person name="Gujja S."/>
            <person name="Hansen M."/>
            <person name="Heiman D."/>
            <person name="Howarth C."/>
            <person name="Larimer J."/>
            <person name="Lui A."/>
            <person name="MacDonald P.J.P."/>
            <person name="McCowen C."/>
            <person name="Montmayeur A."/>
            <person name="Murphy C."/>
            <person name="Neiman D."/>
            <person name="Pearson M."/>
            <person name="Priest M."/>
            <person name="Roberts A."/>
            <person name="Saif S."/>
            <person name="Shea T."/>
            <person name="Sisk P."/>
            <person name="Stolte C."/>
            <person name="Sykes S."/>
            <person name="Wortman J."/>
            <person name="Nusbaum C."/>
            <person name="Birren B."/>
        </authorList>
    </citation>
    <scope>NUCLEOTIDE SEQUENCE [LARGE SCALE GENOMIC DNA]</scope>
    <source>
        <strain evidence="5 6">ATCC 38327</strain>
    </source>
</reference>
<dbReference type="STRING" id="578462.A0A0L0S3X0"/>
<evidence type="ECO:0000256" key="1">
    <source>
        <dbReference type="ARBA" id="ARBA00019186"/>
    </source>
</evidence>
<dbReference type="InterPro" id="IPR019151">
    <property type="entry name" value="Proteasome_assmbl_chaperone_2"/>
</dbReference>
<proteinExistence type="inferred from homology"/>
<dbReference type="GO" id="GO:0005634">
    <property type="term" value="C:nucleus"/>
    <property type="evidence" value="ECO:0007669"/>
    <property type="project" value="TreeGrafter"/>
</dbReference>
<dbReference type="EMBL" id="GG745331">
    <property type="protein sequence ID" value="KNE57247.1"/>
    <property type="molecule type" value="Genomic_DNA"/>
</dbReference>
<evidence type="ECO:0000313" key="5">
    <source>
        <dbReference type="EMBL" id="KNE57247.1"/>
    </source>
</evidence>
<dbReference type="eggNOG" id="KOG3112">
    <property type="taxonomic scope" value="Eukaryota"/>
</dbReference>
<dbReference type="GO" id="GO:0043248">
    <property type="term" value="P:proteasome assembly"/>
    <property type="evidence" value="ECO:0007669"/>
    <property type="project" value="TreeGrafter"/>
</dbReference>